<evidence type="ECO:0000313" key="2">
    <source>
        <dbReference type="EMBL" id="TWT18578.1"/>
    </source>
</evidence>
<gene>
    <name evidence="2" type="ORF">FQY83_14470</name>
</gene>
<organism evidence="2 3">
    <name type="scientific">Luteimonas marina</name>
    <dbReference type="NCBI Taxonomy" id="488485"/>
    <lineage>
        <taxon>Bacteria</taxon>
        <taxon>Pseudomonadati</taxon>
        <taxon>Pseudomonadota</taxon>
        <taxon>Gammaproteobacteria</taxon>
        <taxon>Lysobacterales</taxon>
        <taxon>Lysobacteraceae</taxon>
        <taxon>Luteimonas</taxon>
    </lineage>
</organism>
<proteinExistence type="predicted"/>
<keyword evidence="3" id="KW-1185">Reference proteome</keyword>
<keyword evidence="1" id="KW-1133">Transmembrane helix</keyword>
<dbReference type="Proteomes" id="UP000319980">
    <property type="component" value="Unassembled WGS sequence"/>
</dbReference>
<feature type="transmembrane region" description="Helical" evidence="1">
    <location>
        <begin position="105"/>
        <end position="126"/>
    </location>
</feature>
<keyword evidence="1" id="KW-0812">Transmembrane</keyword>
<comment type="caution">
    <text evidence="2">The sequence shown here is derived from an EMBL/GenBank/DDBJ whole genome shotgun (WGS) entry which is preliminary data.</text>
</comment>
<name>A0A5C5TYU8_9GAMM</name>
<feature type="transmembrane region" description="Helical" evidence="1">
    <location>
        <begin position="12"/>
        <end position="33"/>
    </location>
</feature>
<dbReference type="InterPro" id="IPR021218">
    <property type="entry name" value="DUF2784"/>
</dbReference>
<dbReference type="OrthoDB" id="370375at2"/>
<accession>A0A5C5TYU8</accession>
<dbReference type="AlphaFoldDB" id="A0A5C5TYU8"/>
<sequence>MSPALAAILADAILALHVGVVAFVVLGALAILVGGPLGWRWVRGFAFRATHLALMLVIALQAWMGRLCPLTIWEQALRNRAGQDTYGESFIQHWLSRLIFFEAPWWAFVLAYTAFAAGVLACWWRWPPIRRRARQNRAS</sequence>
<dbReference type="RefSeq" id="WP_146388683.1">
    <property type="nucleotide sequence ID" value="NZ_VOHK01000006.1"/>
</dbReference>
<keyword evidence="1" id="KW-0472">Membrane</keyword>
<feature type="transmembrane region" description="Helical" evidence="1">
    <location>
        <begin position="45"/>
        <end position="64"/>
    </location>
</feature>
<dbReference type="Pfam" id="PF10861">
    <property type="entry name" value="DUF2784"/>
    <property type="match status" value="1"/>
</dbReference>
<evidence type="ECO:0000313" key="3">
    <source>
        <dbReference type="Proteomes" id="UP000319980"/>
    </source>
</evidence>
<dbReference type="EMBL" id="VOHK01000006">
    <property type="protein sequence ID" value="TWT18578.1"/>
    <property type="molecule type" value="Genomic_DNA"/>
</dbReference>
<protein>
    <submittedName>
        <fullName evidence="2">DUF2784 domain-containing protein</fullName>
    </submittedName>
</protein>
<reference evidence="2 3" key="1">
    <citation type="journal article" date="2008" name="Int. J. Syst. Evol. Microbiol.">
        <title>Luteimonas marina sp. nov., isolated from seawater.</title>
        <authorList>
            <person name="Baik K.S."/>
            <person name="Park S.C."/>
            <person name="Kim M.S."/>
            <person name="Kim E.M."/>
            <person name="Park C."/>
            <person name="Chun J."/>
            <person name="Seong C.N."/>
        </authorList>
    </citation>
    <scope>NUCLEOTIDE SEQUENCE [LARGE SCALE GENOMIC DNA]</scope>
    <source>
        <strain evidence="2 3">FR1330</strain>
    </source>
</reference>
<evidence type="ECO:0000256" key="1">
    <source>
        <dbReference type="SAM" id="Phobius"/>
    </source>
</evidence>